<dbReference type="EnsemblMetazoa" id="PPAI001839-RA">
    <property type="protein sequence ID" value="PPAI001839-PA"/>
    <property type="gene ID" value="PPAI001839"/>
</dbReference>
<evidence type="ECO:0000313" key="2">
    <source>
        <dbReference type="Proteomes" id="UP000092462"/>
    </source>
</evidence>
<dbReference type="EMBL" id="AJVK01010921">
    <property type="status" value="NOT_ANNOTATED_CDS"/>
    <property type="molecule type" value="Genomic_DNA"/>
</dbReference>
<organism evidence="1 2">
    <name type="scientific">Phlebotomus papatasi</name>
    <name type="common">Sandfly</name>
    <dbReference type="NCBI Taxonomy" id="29031"/>
    <lineage>
        <taxon>Eukaryota</taxon>
        <taxon>Metazoa</taxon>
        <taxon>Ecdysozoa</taxon>
        <taxon>Arthropoda</taxon>
        <taxon>Hexapoda</taxon>
        <taxon>Insecta</taxon>
        <taxon>Pterygota</taxon>
        <taxon>Neoptera</taxon>
        <taxon>Endopterygota</taxon>
        <taxon>Diptera</taxon>
        <taxon>Nematocera</taxon>
        <taxon>Psychodoidea</taxon>
        <taxon>Psychodidae</taxon>
        <taxon>Phlebotomus</taxon>
        <taxon>Phlebotomus</taxon>
    </lineage>
</organism>
<reference evidence="1" key="1">
    <citation type="submission" date="2022-08" db="UniProtKB">
        <authorList>
            <consortium name="EnsemblMetazoa"/>
        </authorList>
    </citation>
    <scope>IDENTIFICATION</scope>
    <source>
        <strain evidence="1">Israel</strain>
    </source>
</reference>
<sequence>MVLLEMLAFTKISFIILSFMSRRIEPNEKTQIPLKLTKNPVILSEKGIWVQLTPRLKLTKENCQRNCYRKNN</sequence>
<dbReference type="VEuPathDB" id="VectorBase:PPAI001839"/>
<dbReference type="EMBL" id="AJVK01010923">
    <property type="status" value="NOT_ANNOTATED_CDS"/>
    <property type="molecule type" value="Genomic_DNA"/>
</dbReference>
<evidence type="ECO:0000313" key="1">
    <source>
        <dbReference type="EnsemblMetazoa" id="PPAI001839-PA"/>
    </source>
</evidence>
<proteinExistence type="predicted"/>
<dbReference type="AlphaFoldDB" id="A0A1B0D3B6"/>
<dbReference type="EMBL" id="AJVK01010922">
    <property type="status" value="NOT_ANNOTATED_CDS"/>
    <property type="molecule type" value="Genomic_DNA"/>
</dbReference>
<accession>A0A1B0D3B6</accession>
<dbReference type="Proteomes" id="UP000092462">
    <property type="component" value="Unassembled WGS sequence"/>
</dbReference>
<name>A0A1B0D3B6_PHLPP</name>
<protein>
    <submittedName>
        <fullName evidence="1">Uncharacterized protein</fullName>
    </submittedName>
</protein>
<keyword evidence="2" id="KW-1185">Reference proteome</keyword>